<sequence>MAVTTAATTAVAATTVAAENKIFGKNAGLRVRVFLPFNDNVCRCTVIAVRQRKWRGGGGKTSFLTKEKDKKHEVLIYRTMYRVNLRKMHETMQNRAGAISPTWVEKGVEARIFRRRIGEFPRKWNGLWVGGTEFNLAFSAKGVYDRPREESRRSFVLRPGF</sequence>
<comment type="caution">
    <text evidence="1">The sequence shown here is derived from an EMBL/GenBank/DDBJ whole genome shotgun (WGS) entry which is preliminary data.</text>
</comment>
<dbReference type="Proteomes" id="UP000602260">
    <property type="component" value="Unassembled WGS sequence"/>
</dbReference>
<gene>
    <name evidence="1" type="ORF">H8S55_04850</name>
</gene>
<evidence type="ECO:0000313" key="1">
    <source>
        <dbReference type="EMBL" id="MBC5716652.1"/>
    </source>
</evidence>
<dbReference type="RefSeq" id="WP_186878026.1">
    <property type="nucleotide sequence ID" value="NZ_JACOPN010000003.1"/>
</dbReference>
<proteinExistence type="predicted"/>
<keyword evidence="2" id="KW-1185">Reference proteome</keyword>
<reference evidence="1" key="1">
    <citation type="submission" date="2020-08" db="EMBL/GenBank/DDBJ databases">
        <title>Genome public.</title>
        <authorList>
            <person name="Liu C."/>
            <person name="Sun Q."/>
        </authorList>
    </citation>
    <scope>NUCLEOTIDE SEQUENCE</scope>
    <source>
        <strain evidence="1">BX5</strain>
    </source>
</reference>
<accession>A0A8J6J485</accession>
<dbReference type="AlphaFoldDB" id="A0A8J6J485"/>
<protein>
    <submittedName>
        <fullName evidence="1">Uncharacterized protein</fullName>
    </submittedName>
</protein>
<evidence type="ECO:0000313" key="2">
    <source>
        <dbReference type="Proteomes" id="UP000602260"/>
    </source>
</evidence>
<dbReference type="EMBL" id="JACOPN010000003">
    <property type="protein sequence ID" value="MBC5716652.1"/>
    <property type="molecule type" value="Genomic_DNA"/>
</dbReference>
<organism evidence="1 2">
    <name type="scientific">Flintibacter faecis</name>
    <dbReference type="NCBI Taxonomy" id="2763047"/>
    <lineage>
        <taxon>Bacteria</taxon>
        <taxon>Bacillati</taxon>
        <taxon>Bacillota</taxon>
        <taxon>Clostridia</taxon>
        <taxon>Eubacteriales</taxon>
        <taxon>Flintibacter</taxon>
    </lineage>
</organism>
<name>A0A8J6J485_9FIRM</name>